<gene>
    <name evidence="4" type="ORF">PMEA_00012200</name>
</gene>
<proteinExistence type="predicted"/>
<dbReference type="PROSITE" id="PS00022">
    <property type="entry name" value="EGF_1"/>
    <property type="match status" value="1"/>
</dbReference>
<dbReference type="EMBL" id="CALNXJ010000021">
    <property type="protein sequence ID" value="CAH3125637.1"/>
    <property type="molecule type" value="Genomic_DNA"/>
</dbReference>
<keyword evidence="2" id="KW-0732">Signal</keyword>
<dbReference type="PROSITE" id="PS50026">
    <property type="entry name" value="EGF_3"/>
    <property type="match status" value="1"/>
</dbReference>
<sequence>MKIALILISAAWMVCATVEAGDNGGTHKLPCTAEEDQEMECRNGGTCFALETDQGRVRACHCTSEFEGVRCEYQKIDPDLQHPKSGD</sequence>
<feature type="domain" description="EGF-like" evidence="3">
    <location>
        <begin position="27"/>
        <end position="72"/>
    </location>
</feature>
<accession>A0AAU9WTF6</accession>
<dbReference type="InterPro" id="IPR000742">
    <property type="entry name" value="EGF"/>
</dbReference>
<name>A0AAU9WTF6_9CNID</name>
<feature type="chain" id="PRO_5043482588" description="EGF-like domain-containing protein" evidence="2">
    <location>
        <begin position="21"/>
        <end position="87"/>
    </location>
</feature>
<dbReference type="Gene3D" id="2.10.25.10">
    <property type="entry name" value="Laminin"/>
    <property type="match status" value="1"/>
</dbReference>
<feature type="signal peptide" evidence="2">
    <location>
        <begin position="1"/>
        <end position="20"/>
    </location>
</feature>
<reference evidence="4 5" key="1">
    <citation type="submission" date="2022-05" db="EMBL/GenBank/DDBJ databases">
        <authorList>
            <consortium name="Genoscope - CEA"/>
            <person name="William W."/>
        </authorList>
    </citation>
    <scope>NUCLEOTIDE SEQUENCE [LARGE SCALE GENOMIC DNA]</scope>
</reference>
<feature type="disulfide bond" evidence="1">
    <location>
        <begin position="62"/>
        <end position="71"/>
    </location>
</feature>
<evidence type="ECO:0000256" key="2">
    <source>
        <dbReference type="SAM" id="SignalP"/>
    </source>
</evidence>
<dbReference type="AlphaFoldDB" id="A0AAU9WTF6"/>
<dbReference type="Proteomes" id="UP001159428">
    <property type="component" value="Unassembled WGS sequence"/>
</dbReference>
<evidence type="ECO:0000313" key="5">
    <source>
        <dbReference type="Proteomes" id="UP001159428"/>
    </source>
</evidence>
<evidence type="ECO:0000259" key="3">
    <source>
        <dbReference type="PROSITE" id="PS50026"/>
    </source>
</evidence>
<evidence type="ECO:0000313" key="4">
    <source>
        <dbReference type="EMBL" id="CAH3125637.1"/>
    </source>
</evidence>
<dbReference type="SUPFAM" id="SSF57196">
    <property type="entry name" value="EGF/Laminin"/>
    <property type="match status" value="1"/>
</dbReference>
<keyword evidence="5" id="KW-1185">Reference proteome</keyword>
<keyword evidence="1" id="KW-0245">EGF-like domain</keyword>
<comment type="caution">
    <text evidence="4">The sequence shown here is derived from an EMBL/GenBank/DDBJ whole genome shotgun (WGS) entry which is preliminary data.</text>
</comment>
<evidence type="ECO:0000256" key="1">
    <source>
        <dbReference type="PROSITE-ProRule" id="PRU00076"/>
    </source>
</evidence>
<organism evidence="4 5">
    <name type="scientific">Pocillopora meandrina</name>
    <dbReference type="NCBI Taxonomy" id="46732"/>
    <lineage>
        <taxon>Eukaryota</taxon>
        <taxon>Metazoa</taxon>
        <taxon>Cnidaria</taxon>
        <taxon>Anthozoa</taxon>
        <taxon>Hexacorallia</taxon>
        <taxon>Scleractinia</taxon>
        <taxon>Astrocoeniina</taxon>
        <taxon>Pocilloporidae</taxon>
        <taxon>Pocillopora</taxon>
    </lineage>
</organism>
<keyword evidence="1" id="KW-1015">Disulfide bond</keyword>
<comment type="caution">
    <text evidence="1">Lacks conserved residue(s) required for the propagation of feature annotation.</text>
</comment>
<protein>
    <recommendedName>
        <fullName evidence="3">EGF-like domain-containing protein</fullName>
    </recommendedName>
</protein>